<evidence type="ECO:0000256" key="1">
    <source>
        <dbReference type="ARBA" id="ARBA00022448"/>
    </source>
</evidence>
<protein>
    <submittedName>
        <fullName evidence="5">ABC-type antimicrobial peptide transport system, ATPase component</fullName>
    </submittedName>
</protein>
<keyword evidence="2" id="KW-0547">Nucleotide-binding</keyword>
<dbReference type="GO" id="GO:0005524">
    <property type="term" value="F:ATP binding"/>
    <property type="evidence" value="ECO:0007669"/>
    <property type="project" value="UniProtKB-KW"/>
</dbReference>
<dbReference type="InterPro" id="IPR017871">
    <property type="entry name" value="ABC_transporter-like_CS"/>
</dbReference>
<dbReference type="HOGENOM" id="CLU_000604_1_22_0"/>
<evidence type="ECO:0000313" key="6">
    <source>
        <dbReference type="Proteomes" id="UP000003806"/>
    </source>
</evidence>
<dbReference type="GO" id="GO:0016887">
    <property type="term" value="F:ATP hydrolysis activity"/>
    <property type="evidence" value="ECO:0007669"/>
    <property type="project" value="InterPro"/>
</dbReference>
<dbReference type="EMBL" id="CM001376">
    <property type="protein sequence ID" value="EHM13311.1"/>
    <property type="molecule type" value="Genomic_DNA"/>
</dbReference>
<dbReference type="Pfam" id="PF00005">
    <property type="entry name" value="ABC_tran"/>
    <property type="match status" value="1"/>
</dbReference>
<evidence type="ECO:0000256" key="3">
    <source>
        <dbReference type="ARBA" id="ARBA00022840"/>
    </source>
</evidence>
<dbReference type="RefSeq" id="WP_008521361.1">
    <property type="nucleotide sequence ID" value="NZ_CM001376.1"/>
</dbReference>
<dbReference type="PROSITE" id="PS50893">
    <property type="entry name" value="ABC_TRANSPORTER_2"/>
    <property type="match status" value="1"/>
</dbReference>
<evidence type="ECO:0000313" key="5">
    <source>
        <dbReference type="EMBL" id="EHM13311.1"/>
    </source>
</evidence>
<dbReference type="InterPro" id="IPR027417">
    <property type="entry name" value="P-loop_NTPase"/>
</dbReference>
<dbReference type="Gene3D" id="3.40.50.300">
    <property type="entry name" value="P-loop containing nucleotide triphosphate hydrolases"/>
    <property type="match status" value="1"/>
</dbReference>
<dbReference type="InterPro" id="IPR015854">
    <property type="entry name" value="ABC_transpr_LolD-like"/>
</dbReference>
<dbReference type="OrthoDB" id="9802264at2"/>
<proteinExistence type="predicted"/>
<dbReference type="GO" id="GO:0005886">
    <property type="term" value="C:plasma membrane"/>
    <property type="evidence" value="ECO:0007669"/>
    <property type="project" value="TreeGrafter"/>
</dbReference>
<accession>H0UKV2</accession>
<organism evidence="5 6">
    <name type="scientific">Jonquetella anthropi DSM 22815</name>
    <dbReference type="NCBI Taxonomy" id="885272"/>
    <lineage>
        <taxon>Bacteria</taxon>
        <taxon>Thermotogati</taxon>
        <taxon>Synergistota</taxon>
        <taxon>Synergistia</taxon>
        <taxon>Synergistales</taxon>
        <taxon>Dethiosulfovibrionaceae</taxon>
        <taxon>Jonquetella</taxon>
    </lineage>
</organism>
<dbReference type="SUPFAM" id="SSF52540">
    <property type="entry name" value="P-loop containing nucleoside triphosphate hydrolases"/>
    <property type="match status" value="1"/>
</dbReference>
<dbReference type="PANTHER" id="PTHR24220:SF662">
    <property type="entry name" value="ABC TRANSPORTER ATP-BINDING PROTEIN"/>
    <property type="match status" value="1"/>
</dbReference>
<dbReference type="CDD" id="cd03255">
    <property type="entry name" value="ABC_MJ0796_LolCDE_FtsE"/>
    <property type="match status" value="1"/>
</dbReference>
<reference evidence="5 6" key="1">
    <citation type="submission" date="2011-11" db="EMBL/GenBank/DDBJ databases">
        <title>The Noncontiguous Finished genome of Jonquetella anthropi DSM 22815.</title>
        <authorList>
            <consortium name="US DOE Joint Genome Institute (JGI-PGF)"/>
            <person name="Lucas S."/>
            <person name="Copeland A."/>
            <person name="Lapidus A."/>
            <person name="Glavina del Rio T."/>
            <person name="Dalin E."/>
            <person name="Tice H."/>
            <person name="Bruce D."/>
            <person name="Goodwin L."/>
            <person name="Pitluck S."/>
            <person name="Peters L."/>
            <person name="Mikhailova N."/>
            <person name="Held B."/>
            <person name="Kyrpides N."/>
            <person name="Mavromatis K."/>
            <person name="Ivanova N."/>
            <person name="Markowitz V."/>
            <person name="Cheng J.-F."/>
            <person name="Hugenholtz P."/>
            <person name="Woyke T."/>
            <person name="Wu D."/>
            <person name="Gronow S."/>
            <person name="Wellnitz S."/>
            <person name="Brambilla E."/>
            <person name="Klenk H.-P."/>
            <person name="Eisen J.A."/>
        </authorList>
    </citation>
    <scope>NUCLEOTIDE SEQUENCE [LARGE SCALE GENOMIC DNA]</scope>
    <source>
        <strain evidence="5 6">DSM 22815</strain>
    </source>
</reference>
<dbReference type="GO" id="GO:0022857">
    <property type="term" value="F:transmembrane transporter activity"/>
    <property type="evidence" value="ECO:0007669"/>
    <property type="project" value="TreeGrafter"/>
</dbReference>
<sequence length="231" mass="24768">MTPILNLKDLCKEYTRGGGKFFAVDHVSLTVEPGDYVNIIGRSGGGKSTLLNIAAGMLAASSGTVELNGVSLAGKKDAELSRIRNEQIGFIPQGASALPNLTVLENVLLPFCLYPRGGDGEGSARLLLERFGIENMADAYPSELSGGELRRALIARALVNHPQLLIADEPTSDLDVESTQGIMEEFSRLNAEGMTILIVSHDLDTLRYGKRVYSMSEGKLTEGNLFAPLSN</sequence>
<evidence type="ECO:0000256" key="2">
    <source>
        <dbReference type="ARBA" id="ARBA00022741"/>
    </source>
</evidence>
<dbReference type="SMART" id="SM00382">
    <property type="entry name" value="AAA"/>
    <property type="match status" value="1"/>
</dbReference>
<dbReference type="PROSITE" id="PS00211">
    <property type="entry name" value="ABC_TRANSPORTER_1"/>
    <property type="match status" value="1"/>
</dbReference>
<dbReference type="Proteomes" id="UP000003806">
    <property type="component" value="Chromosome"/>
</dbReference>
<gene>
    <name evidence="5" type="ORF">JonanDRAFT_0938</name>
</gene>
<feature type="domain" description="ABC transporter" evidence="4">
    <location>
        <begin position="5"/>
        <end position="231"/>
    </location>
</feature>
<dbReference type="PANTHER" id="PTHR24220">
    <property type="entry name" value="IMPORT ATP-BINDING PROTEIN"/>
    <property type="match status" value="1"/>
</dbReference>
<dbReference type="STRING" id="885272.JonanDRAFT_0938"/>
<keyword evidence="6" id="KW-1185">Reference proteome</keyword>
<keyword evidence="1" id="KW-0813">Transport</keyword>
<dbReference type="eggNOG" id="COG1136">
    <property type="taxonomic scope" value="Bacteria"/>
</dbReference>
<dbReference type="InterPro" id="IPR017911">
    <property type="entry name" value="MacB-like_ATP-bd"/>
</dbReference>
<dbReference type="AlphaFoldDB" id="H0UKV2"/>
<name>H0UKV2_9BACT</name>
<dbReference type="InterPro" id="IPR003593">
    <property type="entry name" value="AAA+_ATPase"/>
</dbReference>
<dbReference type="InterPro" id="IPR003439">
    <property type="entry name" value="ABC_transporter-like_ATP-bd"/>
</dbReference>
<evidence type="ECO:0000259" key="4">
    <source>
        <dbReference type="PROSITE" id="PS50893"/>
    </source>
</evidence>
<keyword evidence="3" id="KW-0067">ATP-binding</keyword>